<dbReference type="Gene3D" id="3.80.10.10">
    <property type="entry name" value="Ribonuclease Inhibitor"/>
    <property type="match status" value="3"/>
</dbReference>
<evidence type="ECO:0000256" key="3">
    <source>
        <dbReference type="ARBA" id="ARBA00022614"/>
    </source>
</evidence>
<evidence type="ECO:0000256" key="9">
    <source>
        <dbReference type="ARBA" id="ARBA00023170"/>
    </source>
</evidence>
<dbReference type="InterPro" id="IPR003591">
    <property type="entry name" value="Leu-rich_rpt_typical-subtyp"/>
</dbReference>
<accession>A0A5B7D0N4</accession>
<keyword evidence="7 11" id="KW-1133">Transmembrane helix</keyword>
<feature type="transmembrane region" description="Helical" evidence="11">
    <location>
        <begin position="592"/>
        <end position="616"/>
    </location>
</feature>
<dbReference type="PROSITE" id="PS50104">
    <property type="entry name" value="TIR"/>
    <property type="match status" value="1"/>
</dbReference>
<keyword evidence="6" id="KW-0677">Repeat</keyword>
<comment type="caution">
    <text evidence="14">The sequence shown here is derived from an EMBL/GenBank/DDBJ whole genome shotgun (WGS) entry which is preliminary data.</text>
</comment>
<keyword evidence="3" id="KW-0433">Leucine-rich repeat</keyword>
<evidence type="ECO:0000256" key="5">
    <source>
        <dbReference type="ARBA" id="ARBA00022729"/>
    </source>
</evidence>
<gene>
    <name evidence="14" type="primary">Tl_3</name>
    <name evidence="14" type="ORF">E2C01_007800</name>
</gene>
<evidence type="ECO:0000256" key="8">
    <source>
        <dbReference type="ARBA" id="ARBA00023136"/>
    </source>
</evidence>
<reference evidence="14 15" key="1">
    <citation type="submission" date="2019-05" db="EMBL/GenBank/DDBJ databases">
        <title>Another draft genome of Portunus trituberculatus and its Hox gene families provides insights of decapod evolution.</title>
        <authorList>
            <person name="Jeong J.-H."/>
            <person name="Song I."/>
            <person name="Kim S."/>
            <person name="Choi T."/>
            <person name="Kim D."/>
            <person name="Ryu S."/>
            <person name="Kim W."/>
        </authorList>
    </citation>
    <scope>NUCLEOTIDE SEQUENCE [LARGE SCALE GENOMIC DNA]</scope>
    <source>
        <tissue evidence="14">Muscle</tissue>
    </source>
</reference>
<feature type="chain" id="PRO_5022822512" evidence="12">
    <location>
        <begin position="28"/>
        <end position="874"/>
    </location>
</feature>
<evidence type="ECO:0000256" key="1">
    <source>
        <dbReference type="ARBA" id="ARBA00004479"/>
    </source>
</evidence>
<evidence type="ECO:0000256" key="10">
    <source>
        <dbReference type="ARBA" id="ARBA00023180"/>
    </source>
</evidence>
<evidence type="ECO:0000259" key="13">
    <source>
        <dbReference type="PROSITE" id="PS50104"/>
    </source>
</evidence>
<keyword evidence="4 11" id="KW-0812">Transmembrane</keyword>
<dbReference type="SMART" id="SM00365">
    <property type="entry name" value="LRR_SD22"/>
    <property type="match status" value="3"/>
</dbReference>
<comment type="similarity">
    <text evidence="2">Belongs to the Toll-like receptor family.</text>
</comment>
<dbReference type="PROSITE" id="PS51450">
    <property type="entry name" value="LRR"/>
    <property type="match status" value="3"/>
</dbReference>
<dbReference type="SUPFAM" id="SSF52058">
    <property type="entry name" value="L domain-like"/>
    <property type="match status" value="2"/>
</dbReference>
<dbReference type="Pfam" id="PF13855">
    <property type="entry name" value="LRR_8"/>
    <property type="match status" value="2"/>
</dbReference>
<keyword evidence="8 11" id="KW-0472">Membrane</keyword>
<dbReference type="InterPro" id="IPR000157">
    <property type="entry name" value="TIR_dom"/>
</dbReference>
<dbReference type="GO" id="GO:0045087">
    <property type="term" value="P:innate immune response"/>
    <property type="evidence" value="ECO:0007669"/>
    <property type="project" value="TreeGrafter"/>
</dbReference>
<organism evidence="14 15">
    <name type="scientific">Portunus trituberculatus</name>
    <name type="common">Swimming crab</name>
    <name type="synonym">Neptunus trituberculatus</name>
    <dbReference type="NCBI Taxonomy" id="210409"/>
    <lineage>
        <taxon>Eukaryota</taxon>
        <taxon>Metazoa</taxon>
        <taxon>Ecdysozoa</taxon>
        <taxon>Arthropoda</taxon>
        <taxon>Crustacea</taxon>
        <taxon>Multicrustacea</taxon>
        <taxon>Malacostraca</taxon>
        <taxon>Eumalacostraca</taxon>
        <taxon>Eucarida</taxon>
        <taxon>Decapoda</taxon>
        <taxon>Pleocyemata</taxon>
        <taxon>Brachyura</taxon>
        <taxon>Eubrachyura</taxon>
        <taxon>Portunoidea</taxon>
        <taxon>Portunidae</taxon>
        <taxon>Portuninae</taxon>
        <taxon>Portunus</taxon>
    </lineage>
</organism>
<dbReference type="PRINTS" id="PR01537">
    <property type="entry name" value="INTRLKN1R1F"/>
</dbReference>
<proteinExistence type="inferred from homology"/>
<evidence type="ECO:0000256" key="11">
    <source>
        <dbReference type="SAM" id="Phobius"/>
    </source>
</evidence>
<sequence>MAGEHQAMAALWLWLAVLTLATTLSSACPNCFKNFKSTYCPIPFTPEEQTYSLKLSNYKNAEESALTYQCHHLAPQMYFTHHQGCNFSTVQYVAFQRCPLPNVSFSEIFTQLGVHPEKILEMTFKNIGTRKDLELKTWHLDGLENLTILMMQQNVLKNIPDGAFKDLTNLEKLSLQNNPIKSLPPGSFDHQHKMKILNLANTSLTDLPDKIFKNCESLVEIDLSNNHLSELKSTVFPHPATALSILKLNRNSLSLSPRTSEPQARQILVEQFPFSDQVNLTYLFLQSNRIQNIPHALRNLKKLKHLDLKNNSIEYLDYYGFLFSSDTTADPSDAPWANLQELPQALPSQVIKIELKDNPLICDCSLYNFALWLQGKISEGDVQLNVVDKADVKCSMPDDKSVQKFVMTVDLSTLVCNREECPTSCTCITRPHDNMFFMECIQQRLQAIPPLKAYLPLGNYSVTLNLKNNFIASLEGLQSPEYSNVVNLTVAHNALKFINESYLPRRLKALDLSGNALIHSSKSLIAFLNVTNPTLSLSGNPWVCDCQLLDLYNFLRDPLRKMADSHPIMCDNSEPLLSLTEEQLCPTIQQPMVVVTIASTTVFLVLFFVLGTVSVYKYQQNIKVWLYTHQMCLWIIAKEEADKKKYDAFISYSNQDEEYVNNVLVPGLESGEPKYRVCLHYRDWVAGDYIQNQINQSIEDSHRTIVILSSSFIENVWGQIEFKTAHSKALKEKSKNIIVIVLGQVPPASEMDEELKLYLSTRTYLQSDHPRFWENLRYAMPHPQEFLYKKRRKTKKIEGLQMINDEPSNNCQYPSMATDPKLNCYSKMTVIDVKFEEEQSISKIWIFMKTTTDENSLPLNSGNKNLTGFTGEKS</sequence>
<evidence type="ECO:0000256" key="7">
    <source>
        <dbReference type="ARBA" id="ARBA00022989"/>
    </source>
</evidence>
<dbReference type="SUPFAM" id="SSF52200">
    <property type="entry name" value="Toll/Interleukin receptor TIR domain"/>
    <property type="match status" value="1"/>
</dbReference>
<dbReference type="GO" id="GO:0005886">
    <property type="term" value="C:plasma membrane"/>
    <property type="evidence" value="ECO:0007669"/>
    <property type="project" value="TreeGrafter"/>
</dbReference>
<dbReference type="AlphaFoldDB" id="A0A5B7D0N4"/>
<keyword evidence="5 12" id="KW-0732">Signal</keyword>
<dbReference type="FunFam" id="3.40.50.10140:FF:000021">
    <property type="entry name" value="Toll receptor 13"/>
    <property type="match status" value="1"/>
</dbReference>
<evidence type="ECO:0000313" key="15">
    <source>
        <dbReference type="Proteomes" id="UP000324222"/>
    </source>
</evidence>
<dbReference type="EMBL" id="VSRR010000397">
    <property type="protein sequence ID" value="MPC15018.1"/>
    <property type="molecule type" value="Genomic_DNA"/>
</dbReference>
<evidence type="ECO:0000256" key="12">
    <source>
        <dbReference type="SAM" id="SignalP"/>
    </source>
</evidence>
<evidence type="ECO:0000256" key="6">
    <source>
        <dbReference type="ARBA" id="ARBA00022737"/>
    </source>
</evidence>
<protein>
    <submittedName>
        <fullName evidence="14">Protein toll</fullName>
    </submittedName>
</protein>
<evidence type="ECO:0000256" key="4">
    <source>
        <dbReference type="ARBA" id="ARBA00022692"/>
    </source>
</evidence>
<dbReference type="Gene3D" id="3.40.50.10140">
    <property type="entry name" value="Toll/interleukin-1 receptor homology (TIR) domain"/>
    <property type="match status" value="1"/>
</dbReference>
<dbReference type="InterPro" id="IPR000483">
    <property type="entry name" value="Cys-rich_flank_reg_C"/>
</dbReference>
<dbReference type="OrthoDB" id="1421090at2759"/>
<keyword evidence="15" id="KW-1185">Reference proteome</keyword>
<dbReference type="PANTHER" id="PTHR24365">
    <property type="entry name" value="TOLL-LIKE RECEPTOR"/>
    <property type="match status" value="1"/>
</dbReference>
<keyword evidence="10" id="KW-0325">Glycoprotein</keyword>
<keyword evidence="9" id="KW-0675">Receptor</keyword>
<dbReference type="Pfam" id="PF01582">
    <property type="entry name" value="TIR"/>
    <property type="match status" value="1"/>
</dbReference>
<feature type="signal peptide" evidence="12">
    <location>
        <begin position="1"/>
        <end position="27"/>
    </location>
</feature>
<dbReference type="GO" id="GO:0038023">
    <property type="term" value="F:signaling receptor activity"/>
    <property type="evidence" value="ECO:0007669"/>
    <property type="project" value="TreeGrafter"/>
</dbReference>
<comment type="subcellular location">
    <subcellularLocation>
        <location evidence="1">Membrane</location>
        <topology evidence="1">Single-pass type I membrane protein</topology>
    </subcellularLocation>
</comment>
<evidence type="ECO:0000256" key="2">
    <source>
        <dbReference type="ARBA" id="ARBA00009634"/>
    </source>
</evidence>
<dbReference type="SMART" id="SM00369">
    <property type="entry name" value="LRR_TYP"/>
    <property type="match status" value="6"/>
</dbReference>
<dbReference type="InterPro" id="IPR001611">
    <property type="entry name" value="Leu-rich_rpt"/>
</dbReference>
<dbReference type="InterPro" id="IPR032675">
    <property type="entry name" value="LRR_dom_sf"/>
</dbReference>
<name>A0A5B7D0N4_PORTR</name>
<feature type="domain" description="TIR" evidence="13">
    <location>
        <begin position="644"/>
        <end position="780"/>
    </location>
</feature>
<dbReference type="PANTHER" id="PTHR24365:SF541">
    <property type="entry name" value="PROTEIN TOLL-RELATED"/>
    <property type="match status" value="1"/>
</dbReference>
<dbReference type="SMART" id="SM00255">
    <property type="entry name" value="TIR"/>
    <property type="match status" value="1"/>
</dbReference>
<dbReference type="InterPro" id="IPR035897">
    <property type="entry name" value="Toll_tir_struct_dom_sf"/>
</dbReference>
<evidence type="ECO:0000313" key="14">
    <source>
        <dbReference type="EMBL" id="MPC15018.1"/>
    </source>
</evidence>
<dbReference type="GO" id="GO:0007165">
    <property type="term" value="P:signal transduction"/>
    <property type="evidence" value="ECO:0007669"/>
    <property type="project" value="InterPro"/>
</dbReference>
<dbReference type="SMART" id="SM00082">
    <property type="entry name" value="LRRCT"/>
    <property type="match status" value="2"/>
</dbReference>
<dbReference type="Proteomes" id="UP000324222">
    <property type="component" value="Unassembled WGS sequence"/>
</dbReference>